<feature type="coiled-coil region" evidence="1">
    <location>
        <begin position="176"/>
        <end position="210"/>
    </location>
</feature>
<name>A0ABW5UAJ2_9RHOB</name>
<dbReference type="PANTHER" id="PTHR33055">
    <property type="entry name" value="TRANSPOSASE FOR INSERTION SEQUENCE ELEMENT IS1111A"/>
    <property type="match status" value="1"/>
</dbReference>
<dbReference type="PANTHER" id="PTHR33055:SF3">
    <property type="entry name" value="PUTATIVE TRANSPOSASE FOR IS117-RELATED"/>
    <property type="match status" value="1"/>
</dbReference>
<evidence type="ECO:0000313" key="4">
    <source>
        <dbReference type="EMBL" id="MFD2741747.1"/>
    </source>
</evidence>
<dbReference type="EMBL" id="JBHUMP010000057">
    <property type="protein sequence ID" value="MFD2741747.1"/>
    <property type="molecule type" value="Genomic_DNA"/>
</dbReference>
<protein>
    <submittedName>
        <fullName evidence="4">IS110 family transposase</fullName>
    </submittedName>
</protein>
<reference evidence="5" key="1">
    <citation type="journal article" date="2019" name="Int. J. Syst. Evol. Microbiol.">
        <title>The Global Catalogue of Microorganisms (GCM) 10K type strain sequencing project: providing services to taxonomists for standard genome sequencing and annotation.</title>
        <authorList>
            <consortium name="The Broad Institute Genomics Platform"/>
            <consortium name="The Broad Institute Genome Sequencing Center for Infectious Disease"/>
            <person name="Wu L."/>
            <person name="Ma J."/>
        </authorList>
    </citation>
    <scope>NUCLEOTIDE SEQUENCE [LARGE SCALE GENOMIC DNA]</scope>
    <source>
        <strain evidence="5">TISTR 2562</strain>
    </source>
</reference>
<evidence type="ECO:0000313" key="5">
    <source>
        <dbReference type="Proteomes" id="UP001597474"/>
    </source>
</evidence>
<keyword evidence="5" id="KW-1185">Reference proteome</keyword>
<evidence type="ECO:0000259" key="2">
    <source>
        <dbReference type="Pfam" id="PF01548"/>
    </source>
</evidence>
<dbReference type="Pfam" id="PF01548">
    <property type="entry name" value="DEDD_Tnp_IS110"/>
    <property type="match status" value="1"/>
</dbReference>
<feature type="domain" description="Transposase IS116/IS110/IS902 C-terminal" evidence="3">
    <location>
        <begin position="208"/>
        <end position="288"/>
    </location>
</feature>
<proteinExistence type="predicted"/>
<evidence type="ECO:0000259" key="3">
    <source>
        <dbReference type="Pfam" id="PF02371"/>
    </source>
</evidence>
<dbReference type="InterPro" id="IPR002525">
    <property type="entry name" value="Transp_IS110-like_N"/>
</dbReference>
<dbReference type="Proteomes" id="UP001597474">
    <property type="component" value="Unassembled WGS sequence"/>
</dbReference>
<organism evidence="4 5">
    <name type="scientific">Sulfitobacter aestuarii</name>
    <dbReference type="NCBI Taxonomy" id="2161676"/>
    <lineage>
        <taxon>Bacteria</taxon>
        <taxon>Pseudomonadati</taxon>
        <taxon>Pseudomonadota</taxon>
        <taxon>Alphaproteobacteria</taxon>
        <taxon>Rhodobacterales</taxon>
        <taxon>Roseobacteraceae</taxon>
        <taxon>Sulfitobacter</taxon>
    </lineage>
</organism>
<sequence>MFEVSTVGVDLAKNVIQVHGVDADDKVVVRRQLRRNQFLSFCEGRPRCLIGMEACFGAHHWGRRLQEMGHEVRLMPPSYVKPYVKRGETDAADAEAICEAVTRPSMRFVPVKSKADSAALVLHRARDFLVGQVTQTGNAIRAHMTEFGIVTAKGSKRVADLADKLDTLPEVARLPLRALFDQLAETQARIDRLTDEIEEVHRENDVSRRLVSIPGVGVLTATAIAATTPDVGNFSSARDYAAWLGLTPKQHSTGGKPRSGGISKMGNRYIRRLLYLGAMAQIMVRRRSRHPGTDWLARKLATKETRVVAIALANRMARTIYALLRDGTSYRPLVGAMPA</sequence>
<dbReference type="InterPro" id="IPR003346">
    <property type="entry name" value="Transposase_20"/>
</dbReference>
<gene>
    <name evidence="4" type="ORF">ACFSUD_19525</name>
</gene>
<comment type="caution">
    <text evidence="4">The sequence shown here is derived from an EMBL/GenBank/DDBJ whole genome shotgun (WGS) entry which is preliminary data.</text>
</comment>
<dbReference type="Pfam" id="PF02371">
    <property type="entry name" value="Transposase_20"/>
    <property type="match status" value="1"/>
</dbReference>
<keyword evidence="1" id="KW-0175">Coiled coil</keyword>
<accession>A0ABW5UAJ2</accession>
<dbReference type="InterPro" id="IPR047650">
    <property type="entry name" value="Transpos_IS110"/>
</dbReference>
<dbReference type="RefSeq" id="WP_386376174.1">
    <property type="nucleotide sequence ID" value="NZ_JBHUMP010000057.1"/>
</dbReference>
<feature type="domain" description="Transposase IS110-like N-terminal" evidence="2">
    <location>
        <begin position="7"/>
        <end position="147"/>
    </location>
</feature>
<dbReference type="NCBIfam" id="NF033542">
    <property type="entry name" value="transpos_IS110"/>
    <property type="match status" value="1"/>
</dbReference>
<evidence type="ECO:0000256" key="1">
    <source>
        <dbReference type="SAM" id="Coils"/>
    </source>
</evidence>